<gene>
    <name evidence="1" type="ORF">LCGC14_2372630</name>
</gene>
<protein>
    <submittedName>
        <fullName evidence="1">Uncharacterized protein</fullName>
    </submittedName>
</protein>
<organism evidence="1">
    <name type="scientific">marine sediment metagenome</name>
    <dbReference type="NCBI Taxonomy" id="412755"/>
    <lineage>
        <taxon>unclassified sequences</taxon>
        <taxon>metagenomes</taxon>
        <taxon>ecological metagenomes</taxon>
    </lineage>
</organism>
<reference evidence="1" key="1">
    <citation type="journal article" date="2015" name="Nature">
        <title>Complex archaea that bridge the gap between prokaryotes and eukaryotes.</title>
        <authorList>
            <person name="Spang A."/>
            <person name="Saw J.H."/>
            <person name="Jorgensen S.L."/>
            <person name="Zaremba-Niedzwiedzka K."/>
            <person name="Martijn J."/>
            <person name="Lind A.E."/>
            <person name="van Eijk R."/>
            <person name="Schleper C."/>
            <person name="Guy L."/>
            <person name="Ettema T.J."/>
        </authorList>
    </citation>
    <scope>NUCLEOTIDE SEQUENCE</scope>
</reference>
<accession>A0A0F9CQL8</accession>
<dbReference type="AlphaFoldDB" id="A0A0F9CQL8"/>
<name>A0A0F9CQL8_9ZZZZ</name>
<comment type="caution">
    <text evidence="1">The sequence shown here is derived from an EMBL/GenBank/DDBJ whole genome shotgun (WGS) entry which is preliminary data.</text>
</comment>
<proteinExistence type="predicted"/>
<sequence>MTITGSATLTGPVDVVFQQTLLRNARPLAPYFVASETGELAEHRGTFTVTWRRIEN</sequence>
<dbReference type="EMBL" id="LAZR01035007">
    <property type="protein sequence ID" value="KKL28692.1"/>
    <property type="molecule type" value="Genomic_DNA"/>
</dbReference>
<evidence type="ECO:0000313" key="1">
    <source>
        <dbReference type="EMBL" id="KKL28692.1"/>
    </source>
</evidence>
<feature type="non-terminal residue" evidence="1">
    <location>
        <position position="56"/>
    </location>
</feature>